<feature type="domain" description="Thioredoxin" evidence="2">
    <location>
        <begin position="124"/>
        <end position="244"/>
    </location>
</feature>
<reference evidence="3" key="1">
    <citation type="submission" date="2021-11" db="EMBL/GenBank/DDBJ databases">
        <authorList>
            <consortium name="Genoscope - CEA"/>
            <person name="William W."/>
        </authorList>
    </citation>
    <scope>NUCLEOTIDE SEQUENCE</scope>
</reference>
<feature type="chain" id="PRO_5035314609" description="Thioredoxin domain-containing protein" evidence="1">
    <location>
        <begin position="17"/>
        <end position="244"/>
    </location>
</feature>
<dbReference type="EMBL" id="CAKKNE010000006">
    <property type="protein sequence ID" value="CAH0380238.1"/>
    <property type="molecule type" value="Genomic_DNA"/>
</dbReference>
<feature type="signal peptide" evidence="1">
    <location>
        <begin position="1"/>
        <end position="16"/>
    </location>
</feature>
<name>A0A8J2T397_9STRA</name>
<organism evidence="3 4">
    <name type="scientific">Pelagomonas calceolata</name>
    <dbReference type="NCBI Taxonomy" id="35677"/>
    <lineage>
        <taxon>Eukaryota</taxon>
        <taxon>Sar</taxon>
        <taxon>Stramenopiles</taxon>
        <taxon>Ochrophyta</taxon>
        <taxon>Pelagophyceae</taxon>
        <taxon>Pelagomonadales</taxon>
        <taxon>Pelagomonadaceae</taxon>
        <taxon>Pelagomonas</taxon>
    </lineage>
</organism>
<proteinExistence type="predicted"/>
<dbReference type="Pfam" id="PF00085">
    <property type="entry name" value="Thioredoxin"/>
    <property type="match status" value="1"/>
</dbReference>
<keyword evidence="4" id="KW-1185">Reference proteome</keyword>
<dbReference type="InterPro" id="IPR036249">
    <property type="entry name" value="Thioredoxin-like_sf"/>
</dbReference>
<sequence length="244" mass="24283">MLRVLLSAVIIGSSHSFCPAARSACQRHGISAEPDDAVGDDATSEALSTSDIATTATAAAAGATVASTVATAAGTVCATGACTAAGAAATAAATGTAGAAAGTAGAGLLSQLAYPIAALGLSGALALQSGPEALMDQAAHSALYADAMRSNHPVVLEFYSNDCRHCRHAAASLAETAAAHPGTDWVMVDCQKPESRSLVEKYNVGPIPHFAFLDESKTLRRTEVGESGAKRADAVLRALEGSSS</sequence>
<dbReference type="InterPro" id="IPR044241">
    <property type="entry name" value="TxlA/HCF164"/>
</dbReference>
<accession>A0A8J2T397</accession>
<gene>
    <name evidence="3" type="ORF">PECAL_6P18810</name>
</gene>
<dbReference type="InterPro" id="IPR013766">
    <property type="entry name" value="Thioredoxin_domain"/>
</dbReference>
<evidence type="ECO:0000313" key="3">
    <source>
        <dbReference type="EMBL" id="CAH0380238.1"/>
    </source>
</evidence>
<dbReference type="SUPFAM" id="SSF52833">
    <property type="entry name" value="Thioredoxin-like"/>
    <property type="match status" value="1"/>
</dbReference>
<keyword evidence="1" id="KW-0732">Signal</keyword>
<evidence type="ECO:0000256" key="1">
    <source>
        <dbReference type="SAM" id="SignalP"/>
    </source>
</evidence>
<dbReference type="PANTHER" id="PTHR47353:SF1">
    <property type="entry name" value="THIOREDOXIN-LIKE PROTEIN HCF164, CHLOROPLASTIC"/>
    <property type="match status" value="1"/>
</dbReference>
<comment type="caution">
    <text evidence="3">The sequence shown here is derived from an EMBL/GenBank/DDBJ whole genome shotgun (WGS) entry which is preliminary data.</text>
</comment>
<evidence type="ECO:0000313" key="4">
    <source>
        <dbReference type="Proteomes" id="UP000789595"/>
    </source>
</evidence>
<dbReference type="Gene3D" id="3.40.30.10">
    <property type="entry name" value="Glutaredoxin"/>
    <property type="match status" value="1"/>
</dbReference>
<dbReference type="PANTHER" id="PTHR47353">
    <property type="entry name" value="THIOREDOXIN-LIKE PROTEIN HCF164, CHLOROPLASTIC"/>
    <property type="match status" value="1"/>
</dbReference>
<dbReference type="GO" id="GO:0016671">
    <property type="term" value="F:oxidoreductase activity, acting on a sulfur group of donors, disulfide as acceptor"/>
    <property type="evidence" value="ECO:0007669"/>
    <property type="project" value="TreeGrafter"/>
</dbReference>
<dbReference type="PROSITE" id="PS51352">
    <property type="entry name" value="THIOREDOXIN_2"/>
    <property type="match status" value="1"/>
</dbReference>
<protein>
    <recommendedName>
        <fullName evidence="2">Thioredoxin domain-containing protein</fullName>
    </recommendedName>
</protein>
<dbReference type="Proteomes" id="UP000789595">
    <property type="component" value="Unassembled WGS sequence"/>
</dbReference>
<dbReference type="AlphaFoldDB" id="A0A8J2T397"/>
<evidence type="ECO:0000259" key="2">
    <source>
        <dbReference type="PROSITE" id="PS51352"/>
    </source>
</evidence>